<gene>
    <name evidence="1" type="ORF">J437_LFUL003810</name>
</gene>
<dbReference type="Gene3D" id="3.90.1600.10">
    <property type="entry name" value="Palm domain of DNA polymerase"/>
    <property type="match status" value="1"/>
</dbReference>
<dbReference type="InterPro" id="IPR023211">
    <property type="entry name" value="DNA_pol_palm_dom_sf"/>
</dbReference>
<dbReference type="SUPFAM" id="SSF53098">
    <property type="entry name" value="Ribonuclease H-like"/>
    <property type="match status" value="1"/>
</dbReference>
<dbReference type="PANTHER" id="PTHR31511:SF12">
    <property type="entry name" value="RHO TERMINATION FACTOR N-TERMINAL DOMAIN-CONTAINING PROTEIN"/>
    <property type="match status" value="1"/>
</dbReference>
<dbReference type="Proteomes" id="UP000792457">
    <property type="component" value="Unassembled WGS sequence"/>
</dbReference>
<dbReference type="InterPro" id="IPR043502">
    <property type="entry name" value="DNA/RNA_pol_sf"/>
</dbReference>
<dbReference type="GO" id="GO:0071897">
    <property type="term" value="P:DNA biosynthetic process"/>
    <property type="evidence" value="ECO:0007669"/>
    <property type="project" value="UniProtKB-ARBA"/>
</dbReference>
<comment type="caution">
    <text evidence="1">The sequence shown here is derived from an EMBL/GenBank/DDBJ whole genome shotgun (WGS) entry which is preliminary data.</text>
</comment>
<dbReference type="PANTHER" id="PTHR31511">
    <property type="entry name" value="PROTEIN CBG23764"/>
    <property type="match status" value="1"/>
</dbReference>
<organism evidence="1 2">
    <name type="scientific">Ladona fulva</name>
    <name type="common">Scarce chaser dragonfly</name>
    <name type="synonym">Libellula fulva</name>
    <dbReference type="NCBI Taxonomy" id="123851"/>
    <lineage>
        <taxon>Eukaryota</taxon>
        <taxon>Metazoa</taxon>
        <taxon>Ecdysozoa</taxon>
        <taxon>Arthropoda</taxon>
        <taxon>Hexapoda</taxon>
        <taxon>Insecta</taxon>
        <taxon>Pterygota</taxon>
        <taxon>Palaeoptera</taxon>
        <taxon>Odonata</taxon>
        <taxon>Epiprocta</taxon>
        <taxon>Anisoptera</taxon>
        <taxon>Libelluloidea</taxon>
        <taxon>Libellulidae</taxon>
        <taxon>Ladona</taxon>
    </lineage>
</organism>
<dbReference type="Gene3D" id="3.40.1800.10">
    <property type="entry name" value="His-Me finger endonucleases"/>
    <property type="match status" value="1"/>
</dbReference>
<dbReference type="OrthoDB" id="8194219at2759"/>
<evidence type="ECO:0000313" key="1">
    <source>
        <dbReference type="EMBL" id="KAG8233740.1"/>
    </source>
</evidence>
<sequence>MQQVSKYETSQFRMGYVWDCIEYPVDLKDIPKFERANNISINVFGLTDKNEVYPLKIVDDELQDHSDLLYIMNGRESIYICKRCLTHYHNELRLEEHKKLCSATGELSKIVMPDEMNNTLKCTHLNYSFRVPYVIYADFECILENISTCEPSSHTSYTNSIQKHEPFSFCYFIVTPEGCQSPQLYRGPNAARVFIQCIKDEAEKIYTLYKNSIPMNPLTAEEETAFHETSLCHICGKELRDVRVRDHDHLTGKFRGVAHQFCNMQYKIPNFLPVFIHNLSSYDGHFLVNELDYDDRKIFSVESNFSIRFIDACRFIHASLATLVSNLSEFKYTSEVFGEKTSLVTYKGVYPYDFMDSIDKLEETSLPERENFYNRLTDEHVSEEDYEHANNVWNSFQCKTLGDYSDVYLKSDVTLLADVFKNFRDVCFNAYKLDPAWYYTAPGLTFDAMLKHTEIELELLTDYDMILMIEKGIRGGISQCSNRYCKANNKYLENYNPEKGSTFITYYDANNLYGWALFRPLPFSYFRWLNREEIAALEIENVPEQGKKGYILKVDLEYPQNLHDEHSDLPLCPENNTPPGGKHRKLLTMLENKEKNVIHYMNLNQAISLCIVLKKIHRVLEFDQSPWLKSYIDLNTDRRKSAKNEFEKDFYKLMNNAVFGKTMENVRKRINLELVTSEKRLDKLISKSTFLDRTIFTESLVAVHLRKSIIKMNKPIYIGFCVLYLSKTLMYDFHYRVMLPKYKTRLSLAYTDTDSFIYSIKMNDINEDMLDNLDMFDTSNYPKEHLCYSDKNKKIIGKLKDECNGKVMTHFIGLRSKLYSFKVEGGKEKKKAKGITKAVKEKSLNFDDYVRCLHEKLTEFRKMNVIRSKKHELYTMQMNKVMLNAFDDKRYICEDGINTLAWGHYKIPRKRTHDEAFPEI</sequence>
<keyword evidence="2" id="KW-1185">Reference proteome</keyword>
<dbReference type="GO" id="GO:0042575">
    <property type="term" value="C:DNA polymerase complex"/>
    <property type="evidence" value="ECO:0007669"/>
    <property type="project" value="UniProtKB-ARBA"/>
</dbReference>
<dbReference type="InterPro" id="IPR038563">
    <property type="entry name" value="Endonuclease_7_sf"/>
</dbReference>
<accession>A0A8K0KF46</accession>
<proteinExistence type="predicted"/>
<dbReference type="InterPro" id="IPR012337">
    <property type="entry name" value="RNaseH-like_sf"/>
</dbReference>
<evidence type="ECO:0008006" key="3">
    <source>
        <dbReference type="Google" id="ProtNLM"/>
    </source>
</evidence>
<protein>
    <recommendedName>
        <fullName evidence="3">DNA-directed DNA polymerase</fullName>
    </recommendedName>
</protein>
<evidence type="ECO:0000313" key="2">
    <source>
        <dbReference type="Proteomes" id="UP000792457"/>
    </source>
</evidence>
<name>A0A8K0KF46_LADFU</name>
<dbReference type="SUPFAM" id="SSF56672">
    <property type="entry name" value="DNA/RNA polymerases"/>
    <property type="match status" value="1"/>
</dbReference>
<reference evidence="1" key="2">
    <citation type="submission" date="2017-10" db="EMBL/GenBank/DDBJ databases">
        <title>Ladona fulva Genome sequencing and assembly.</title>
        <authorList>
            <person name="Murali S."/>
            <person name="Richards S."/>
            <person name="Bandaranaike D."/>
            <person name="Bellair M."/>
            <person name="Blankenburg K."/>
            <person name="Chao H."/>
            <person name="Dinh H."/>
            <person name="Doddapaneni H."/>
            <person name="Dugan-Rocha S."/>
            <person name="Elkadiri S."/>
            <person name="Gnanaolivu R."/>
            <person name="Hernandez B."/>
            <person name="Skinner E."/>
            <person name="Javaid M."/>
            <person name="Lee S."/>
            <person name="Li M."/>
            <person name="Ming W."/>
            <person name="Munidasa M."/>
            <person name="Muniz J."/>
            <person name="Nguyen L."/>
            <person name="Hughes D."/>
            <person name="Osuji N."/>
            <person name="Pu L.-L."/>
            <person name="Puazo M."/>
            <person name="Qu C."/>
            <person name="Quiroz J."/>
            <person name="Raj R."/>
            <person name="Weissenberger G."/>
            <person name="Xin Y."/>
            <person name="Zou X."/>
            <person name="Han Y."/>
            <person name="Worley K."/>
            <person name="Muzny D."/>
            <person name="Gibbs R."/>
        </authorList>
    </citation>
    <scope>NUCLEOTIDE SEQUENCE</scope>
    <source>
        <strain evidence="1">Sampled in the wild</strain>
    </source>
</reference>
<dbReference type="AlphaFoldDB" id="A0A8K0KF46"/>
<dbReference type="EMBL" id="KZ308746">
    <property type="protein sequence ID" value="KAG8233740.1"/>
    <property type="molecule type" value="Genomic_DNA"/>
</dbReference>
<reference evidence="1" key="1">
    <citation type="submission" date="2013-04" db="EMBL/GenBank/DDBJ databases">
        <authorList>
            <person name="Qu J."/>
            <person name="Murali S.C."/>
            <person name="Bandaranaike D."/>
            <person name="Bellair M."/>
            <person name="Blankenburg K."/>
            <person name="Chao H."/>
            <person name="Dinh H."/>
            <person name="Doddapaneni H."/>
            <person name="Downs B."/>
            <person name="Dugan-Rocha S."/>
            <person name="Elkadiri S."/>
            <person name="Gnanaolivu R.D."/>
            <person name="Hernandez B."/>
            <person name="Javaid M."/>
            <person name="Jayaseelan J.C."/>
            <person name="Lee S."/>
            <person name="Li M."/>
            <person name="Ming W."/>
            <person name="Munidasa M."/>
            <person name="Muniz J."/>
            <person name="Nguyen L."/>
            <person name="Ongeri F."/>
            <person name="Osuji N."/>
            <person name="Pu L.-L."/>
            <person name="Puazo M."/>
            <person name="Qu C."/>
            <person name="Quiroz J."/>
            <person name="Raj R."/>
            <person name="Weissenberger G."/>
            <person name="Xin Y."/>
            <person name="Zou X."/>
            <person name="Han Y."/>
            <person name="Richards S."/>
            <person name="Worley K."/>
            <person name="Muzny D."/>
            <person name="Gibbs R."/>
        </authorList>
    </citation>
    <scope>NUCLEOTIDE SEQUENCE</scope>
    <source>
        <strain evidence="1">Sampled in the wild</strain>
    </source>
</reference>